<evidence type="ECO:0000313" key="1">
    <source>
        <dbReference type="EMBL" id="GFU13254.1"/>
    </source>
</evidence>
<dbReference type="EMBL" id="BMAW01029693">
    <property type="protein sequence ID" value="GFU13254.1"/>
    <property type="molecule type" value="Genomic_DNA"/>
</dbReference>
<name>A0A8X6Q947_NEPPI</name>
<organism evidence="1 2">
    <name type="scientific">Nephila pilipes</name>
    <name type="common">Giant wood spider</name>
    <name type="synonym">Nephila maculata</name>
    <dbReference type="NCBI Taxonomy" id="299642"/>
    <lineage>
        <taxon>Eukaryota</taxon>
        <taxon>Metazoa</taxon>
        <taxon>Ecdysozoa</taxon>
        <taxon>Arthropoda</taxon>
        <taxon>Chelicerata</taxon>
        <taxon>Arachnida</taxon>
        <taxon>Araneae</taxon>
        <taxon>Araneomorphae</taxon>
        <taxon>Entelegynae</taxon>
        <taxon>Araneoidea</taxon>
        <taxon>Nephilidae</taxon>
        <taxon>Nephila</taxon>
    </lineage>
</organism>
<evidence type="ECO:0000313" key="2">
    <source>
        <dbReference type="Proteomes" id="UP000887013"/>
    </source>
</evidence>
<accession>A0A8X6Q947</accession>
<reference evidence="1" key="1">
    <citation type="submission" date="2020-08" db="EMBL/GenBank/DDBJ databases">
        <title>Multicomponent nature underlies the extraordinary mechanical properties of spider dragline silk.</title>
        <authorList>
            <person name="Kono N."/>
            <person name="Nakamura H."/>
            <person name="Mori M."/>
            <person name="Yoshida Y."/>
            <person name="Ohtoshi R."/>
            <person name="Malay A.D."/>
            <person name="Moran D.A.P."/>
            <person name="Tomita M."/>
            <person name="Numata K."/>
            <person name="Arakawa K."/>
        </authorList>
    </citation>
    <scope>NUCLEOTIDE SEQUENCE</scope>
</reference>
<proteinExistence type="predicted"/>
<keyword evidence="2" id="KW-1185">Reference proteome</keyword>
<sequence length="66" mass="7373">MFPPGDLTWVVIDTNAASCNKPIQRAPIRDSSGFRRLSVTGRFVRTKVAKDSCCRSFTSARWRSAP</sequence>
<dbReference type="AlphaFoldDB" id="A0A8X6Q947"/>
<comment type="caution">
    <text evidence="1">The sequence shown here is derived from an EMBL/GenBank/DDBJ whole genome shotgun (WGS) entry which is preliminary data.</text>
</comment>
<dbReference type="Proteomes" id="UP000887013">
    <property type="component" value="Unassembled WGS sequence"/>
</dbReference>
<gene>
    <name evidence="1" type="ORF">NPIL_510471</name>
</gene>
<protein>
    <submittedName>
        <fullName evidence="1">Uncharacterized protein</fullName>
    </submittedName>
</protein>